<proteinExistence type="predicted"/>
<protein>
    <submittedName>
        <fullName evidence="2">Uncharacterized protein</fullName>
    </submittedName>
</protein>
<name>A0A2S9JRQ0_9SPHI</name>
<dbReference type="EMBL" id="PVBS01000001">
    <property type="protein sequence ID" value="PRD55966.1"/>
    <property type="molecule type" value="Genomic_DNA"/>
</dbReference>
<comment type="caution">
    <text evidence="2">The sequence shown here is derived from an EMBL/GenBank/DDBJ whole genome shotgun (WGS) entry which is preliminary data.</text>
</comment>
<dbReference type="RefSeq" id="WP_105722319.1">
    <property type="nucleotide sequence ID" value="NZ_PVBS01000001.1"/>
</dbReference>
<evidence type="ECO:0000313" key="3">
    <source>
        <dbReference type="Proteomes" id="UP000238642"/>
    </source>
</evidence>
<feature type="signal peptide" evidence="1">
    <location>
        <begin position="1"/>
        <end position="20"/>
    </location>
</feature>
<reference evidence="2 3" key="1">
    <citation type="submission" date="2018-02" db="EMBL/GenBank/DDBJ databases">
        <title>The draft genome of Sphingobacterium gobiense H7.</title>
        <authorList>
            <person name="Li L."/>
            <person name="Liu L."/>
            <person name="Zhang X."/>
            <person name="Wang T."/>
            <person name="Liang L."/>
        </authorList>
    </citation>
    <scope>NUCLEOTIDE SEQUENCE [LARGE SCALE GENOMIC DNA]</scope>
    <source>
        <strain evidence="2 3">ACCC 05757</strain>
    </source>
</reference>
<sequence length="114" mass="13037">MKHILLMWFVLFSLSPCVVKEVLTSAANIDYVKPLNKTKTSSRSNLCSYSFDKSLQISIVRESKVNQQIDPVDLSHNQHLILLSAKVLRHYTTTCPGNSPPKYILYKRMKIDVV</sequence>
<accession>A0A2S9JRQ0</accession>
<organism evidence="2 3">
    <name type="scientific">Sphingobacterium gobiense</name>
    <dbReference type="NCBI Taxonomy" id="1382456"/>
    <lineage>
        <taxon>Bacteria</taxon>
        <taxon>Pseudomonadati</taxon>
        <taxon>Bacteroidota</taxon>
        <taxon>Sphingobacteriia</taxon>
        <taxon>Sphingobacteriales</taxon>
        <taxon>Sphingobacteriaceae</taxon>
        <taxon>Sphingobacterium</taxon>
    </lineage>
</organism>
<dbReference type="OrthoDB" id="713751at2"/>
<dbReference type="AlphaFoldDB" id="A0A2S9JRQ0"/>
<gene>
    <name evidence="2" type="ORF">C5749_01345</name>
</gene>
<feature type="chain" id="PRO_5015438541" evidence="1">
    <location>
        <begin position="21"/>
        <end position="114"/>
    </location>
</feature>
<dbReference type="Proteomes" id="UP000238642">
    <property type="component" value="Unassembled WGS sequence"/>
</dbReference>
<keyword evidence="3" id="KW-1185">Reference proteome</keyword>
<keyword evidence="1" id="KW-0732">Signal</keyword>
<evidence type="ECO:0000256" key="1">
    <source>
        <dbReference type="SAM" id="SignalP"/>
    </source>
</evidence>
<evidence type="ECO:0000313" key="2">
    <source>
        <dbReference type="EMBL" id="PRD55966.1"/>
    </source>
</evidence>